<feature type="transmembrane region" description="Helical" evidence="6">
    <location>
        <begin position="152"/>
        <end position="171"/>
    </location>
</feature>
<comment type="subcellular location">
    <subcellularLocation>
        <location evidence="1">Cell membrane</location>
        <topology evidence="1">Multi-pass membrane protein</topology>
    </subcellularLocation>
</comment>
<evidence type="ECO:0000256" key="4">
    <source>
        <dbReference type="ARBA" id="ARBA00022989"/>
    </source>
</evidence>
<dbReference type="PIRSF" id="PIRSF006483">
    <property type="entry name" value="Membrane_protein_YitT"/>
    <property type="match status" value="1"/>
</dbReference>
<protein>
    <submittedName>
        <fullName evidence="8">YitT family membrane protein</fullName>
    </submittedName>
</protein>
<dbReference type="EMBL" id="BFFO01000003">
    <property type="protein sequence ID" value="GBG96454.1"/>
    <property type="molecule type" value="Genomic_DNA"/>
</dbReference>
<dbReference type="Proteomes" id="UP000245021">
    <property type="component" value="Unassembled WGS sequence"/>
</dbReference>
<gene>
    <name evidence="8" type="primary">yitT_1</name>
    <name evidence="8" type="ORF">NtB2_00566</name>
</gene>
<evidence type="ECO:0000256" key="3">
    <source>
        <dbReference type="ARBA" id="ARBA00022692"/>
    </source>
</evidence>
<dbReference type="Pfam" id="PF02588">
    <property type="entry name" value="YitT_membrane"/>
    <property type="match status" value="1"/>
</dbReference>
<evidence type="ECO:0000259" key="7">
    <source>
        <dbReference type="Pfam" id="PF10035"/>
    </source>
</evidence>
<sequence>MKKDFSLHAINFIAITLGTVIYAFGFVEFNIANNLAEGGLAGVTLITRALFHLDPSYMQIVFNVPLLFIGYKFLGKRTFTYTIYAIISLSVFIWLFQRLDFGINIDHDTLIAAILAGVFAGAGVGIVFRYGGTTGGSDIIAQLLQFKKGIQVGKTFFAIDAIVLTLSLSYIPLTHMMYTLIASFVAAQVIGIVQNGGYTVRGMLIMTDKPDELARAIVNEIGRTVTFLNGTGAYSGAEKKVIYAVLNPSEIQEVKEILSVEDPKAFASIINVHEVIGDFNYPKSRFLVKK</sequence>
<evidence type="ECO:0000256" key="1">
    <source>
        <dbReference type="ARBA" id="ARBA00004651"/>
    </source>
</evidence>
<name>A0A2R5HED4_9LACT</name>
<dbReference type="GO" id="GO:0005886">
    <property type="term" value="C:plasma membrane"/>
    <property type="evidence" value="ECO:0007669"/>
    <property type="project" value="UniProtKB-SubCell"/>
</dbReference>
<keyword evidence="9" id="KW-1185">Reference proteome</keyword>
<evidence type="ECO:0000256" key="5">
    <source>
        <dbReference type="ARBA" id="ARBA00023136"/>
    </source>
</evidence>
<evidence type="ECO:0000256" key="2">
    <source>
        <dbReference type="ARBA" id="ARBA00022475"/>
    </source>
</evidence>
<dbReference type="CDD" id="cd16380">
    <property type="entry name" value="YitT_C"/>
    <property type="match status" value="1"/>
</dbReference>
<keyword evidence="4 6" id="KW-1133">Transmembrane helix</keyword>
<feature type="transmembrane region" description="Helical" evidence="6">
    <location>
        <begin position="56"/>
        <end position="74"/>
    </location>
</feature>
<feature type="transmembrane region" description="Helical" evidence="6">
    <location>
        <begin position="81"/>
        <end position="97"/>
    </location>
</feature>
<dbReference type="Gene3D" id="3.30.70.120">
    <property type="match status" value="1"/>
</dbReference>
<evidence type="ECO:0000313" key="8">
    <source>
        <dbReference type="EMBL" id="GBG96454.1"/>
    </source>
</evidence>
<feature type="transmembrane region" description="Helical" evidence="6">
    <location>
        <begin position="109"/>
        <end position="131"/>
    </location>
</feature>
<keyword evidence="5 6" id="KW-0472">Membrane</keyword>
<dbReference type="RefSeq" id="WP_109245428.1">
    <property type="nucleotide sequence ID" value="NZ_BFFO01000003.1"/>
</dbReference>
<reference evidence="8 9" key="1">
    <citation type="journal article" date="2018" name="Genome Announc.">
        <title>Draft Genome Sequence of Lactococcus sp. Strain NtB2 (JCM 32569), Isolated from the Gut of the Higher Termite Nasutitermes takasagoensis.</title>
        <authorList>
            <person name="Noda S."/>
            <person name="Aihara C."/>
            <person name="Yuki M."/>
            <person name="Ohkuma M."/>
        </authorList>
    </citation>
    <scope>NUCLEOTIDE SEQUENCE [LARGE SCALE GENOMIC DNA]</scope>
    <source>
        <strain evidence="8 9">NtB2</strain>
    </source>
</reference>
<dbReference type="OrthoDB" id="1758221at2"/>
<feature type="transmembrane region" description="Helical" evidence="6">
    <location>
        <begin position="177"/>
        <end position="200"/>
    </location>
</feature>
<organism evidence="8 9">
    <name type="scientific">Lactococcus termiticola</name>
    <dbReference type="NCBI Taxonomy" id="2169526"/>
    <lineage>
        <taxon>Bacteria</taxon>
        <taxon>Bacillati</taxon>
        <taxon>Bacillota</taxon>
        <taxon>Bacilli</taxon>
        <taxon>Lactobacillales</taxon>
        <taxon>Streptococcaceae</taxon>
        <taxon>Lactococcus</taxon>
    </lineage>
</organism>
<dbReference type="InterPro" id="IPR003740">
    <property type="entry name" value="YitT"/>
</dbReference>
<feature type="transmembrane region" description="Helical" evidence="6">
    <location>
        <begin position="12"/>
        <end position="36"/>
    </location>
</feature>
<dbReference type="PANTHER" id="PTHR33545:SF10">
    <property type="entry name" value="UPF0750 MEMBRANE PROTEIN YPJC"/>
    <property type="match status" value="1"/>
</dbReference>
<dbReference type="PANTHER" id="PTHR33545">
    <property type="entry name" value="UPF0750 MEMBRANE PROTEIN YITT-RELATED"/>
    <property type="match status" value="1"/>
</dbReference>
<proteinExistence type="predicted"/>
<dbReference type="InterPro" id="IPR015867">
    <property type="entry name" value="N-reg_PII/ATP_PRibTrfase_C"/>
</dbReference>
<keyword evidence="3 6" id="KW-0812">Transmembrane</keyword>
<accession>A0A2R5HED4</accession>
<dbReference type="InterPro" id="IPR019264">
    <property type="entry name" value="DUF2179"/>
</dbReference>
<evidence type="ECO:0000313" key="9">
    <source>
        <dbReference type="Proteomes" id="UP000245021"/>
    </source>
</evidence>
<feature type="domain" description="DUF2179" evidence="7">
    <location>
        <begin position="223"/>
        <end position="277"/>
    </location>
</feature>
<keyword evidence="2" id="KW-1003">Cell membrane</keyword>
<comment type="caution">
    <text evidence="8">The sequence shown here is derived from an EMBL/GenBank/DDBJ whole genome shotgun (WGS) entry which is preliminary data.</text>
</comment>
<evidence type="ECO:0000256" key="6">
    <source>
        <dbReference type="SAM" id="Phobius"/>
    </source>
</evidence>
<dbReference type="AlphaFoldDB" id="A0A2R5HED4"/>
<dbReference type="InterPro" id="IPR051461">
    <property type="entry name" value="UPF0750_membrane"/>
</dbReference>
<dbReference type="Pfam" id="PF10035">
    <property type="entry name" value="DUF2179"/>
    <property type="match status" value="1"/>
</dbReference>